<dbReference type="AlphaFoldDB" id="A0A1H0HXR5"/>
<evidence type="ECO:0000313" key="1">
    <source>
        <dbReference type="EMBL" id="SDO23939.1"/>
    </source>
</evidence>
<reference evidence="1 2" key="1">
    <citation type="submission" date="2016-10" db="EMBL/GenBank/DDBJ databases">
        <authorList>
            <person name="de Groot N.N."/>
        </authorList>
    </citation>
    <scope>NUCLEOTIDE SEQUENCE [LARGE SCALE GENOMIC DNA]</scope>
    <source>
        <strain evidence="1 2">CGMCC 1.11147</strain>
    </source>
</reference>
<organism evidence="1 2">
    <name type="scientific">Nocardioides szechwanensis</name>
    <dbReference type="NCBI Taxonomy" id="1005944"/>
    <lineage>
        <taxon>Bacteria</taxon>
        <taxon>Bacillati</taxon>
        <taxon>Actinomycetota</taxon>
        <taxon>Actinomycetes</taxon>
        <taxon>Propionibacteriales</taxon>
        <taxon>Nocardioidaceae</taxon>
        <taxon>Nocardioides</taxon>
    </lineage>
</organism>
<gene>
    <name evidence="1" type="ORF">SAMN05192576_3609</name>
</gene>
<sequence length="74" mass="8016">MHLTEVIHTRDVAQKLAVAHRGEGGIPTENEHETAHVIVQAGLTLVYPSHEPAERLGPSVAFETGWQLQQAVGV</sequence>
<keyword evidence="2" id="KW-1185">Reference proteome</keyword>
<evidence type="ECO:0000313" key="2">
    <source>
        <dbReference type="Proteomes" id="UP000199004"/>
    </source>
</evidence>
<accession>A0A1H0HXR5</accession>
<protein>
    <submittedName>
        <fullName evidence="1">Uncharacterized protein</fullName>
    </submittedName>
</protein>
<name>A0A1H0HXR5_9ACTN</name>
<dbReference type="Proteomes" id="UP000199004">
    <property type="component" value="Unassembled WGS sequence"/>
</dbReference>
<proteinExistence type="predicted"/>
<dbReference type="RefSeq" id="WP_091026208.1">
    <property type="nucleotide sequence ID" value="NZ_BKAE01000009.1"/>
</dbReference>
<dbReference type="EMBL" id="FNIC01000007">
    <property type="protein sequence ID" value="SDO23939.1"/>
    <property type="molecule type" value="Genomic_DNA"/>
</dbReference>